<organism evidence="9 10">
    <name type="scientific">Cercospora zeae-maydis SCOH1-5</name>
    <dbReference type="NCBI Taxonomy" id="717836"/>
    <lineage>
        <taxon>Eukaryota</taxon>
        <taxon>Fungi</taxon>
        <taxon>Dikarya</taxon>
        <taxon>Ascomycota</taxon>
        <taxon>Pezizomycotina</taxon>
        <taxon>Dothideomycetes</taxon>
        <taxon>Dothideomycetidae</taxon>
        <taxon>Mycosphaerellales</taxon>
        <taxon>Mycosphaerellaceae</taxon>
        <taxon>Cercospora</taxon>
    </lineage>
</organism>
<dbReference type="GO" id="GO:0005829">
    <property type="term" value="C:cytosol"/>
    <property type="evidence" value="ECO:0007669"/>
    <property type="project" value="TreeGrafter"/>
</dbReference>
<dbReference type="CDD" id="cd02257">
    <property type="entry name" value="Peptidase_C19"/>
    <property type="match status" value="1"/>
</dbReference>
<name>A0A6A6FHQ9_9PEZI</name>
<dbReference type="GO" id="GO:0005634">
    <property type="term" value="C:nucleus"/>
    <property type="evidence" value="ECO:0007669"/>
    <property type="project" value="TreeGrafter"/>
</dbReference>
<keyword evidence="4" id="KW-0645">Protease</keyword>
<keyword evidence="6" id="KW-0378">Hydrolase</keyword>
<dbReference type="Gene3D" id="3.90.70.10">
    <property type="entry name" value="Cysteine proteinases"/>
    <property type="match status" value="1"/>
</dbReference>
<dbReference type="GO" id="GO:0006508">
    <property type="term" value="P:proteolysis"/>
    <property type="evidence" value="ECO:0007669"/>
    <property type="project" value="UniProtKB-KW"/>
</dbReference>
<dbReference type="EC" id="3.4.19.12" evidence="3"/>
<evidence type="ECO:0000256" key="1">
    <source>
        <dbReference type="ARBA" id="ARBA00000707"/>
    </source>
</evidence>
<proteinExistence type="inferred from homology"/>
<dbReference type="PANTHER" id="PTHR24006">
    <property type="entry name" value="UBIQUITIN CARBOXYL-TERMINAL HYDROLASE"/>
    <property type="match status" value="1"/>
</dbReference>
<keyword evidence="10" id="KW-1185">Reference proteome</keyword>
<feature type="domain" description="USP" evidence="8">
    <location>
        <begin position="1"/>
        <end position="181"/>
    </location>
</feature>
<comment type="similarity">
    <text evidence="2">Belongs to the peptidase C19 family.</text>
</comment>
<evidence type="ECO:0000256" key="2">
    <source>
        <dbReference type="ARBA" id="ARBA00009085"/>
    </source>
</evidence>
<dbReference type="PANTHER" id="PTHR24006:SF758">
    <property type="entry name" value="UBIQUITIN CARBOXYL-TERMINAL HYDROLASE 36"/>
    <property type="match status" value="1"/>
</dbReference>
<dbReference type="Pfam" id="PF00443">
    <property type="entry name" value="UCH"/>
    <property type="match status" value="1"/>
</dbReference>
<dbReference type="OrthoDB" id="289038at2759"/>
<dbReference type="EMBL" id="ML992671">
    <property type="protein sequence ID" value="KAF2212965.1"/>
    <property type="molecule type" value="Genomic_DNA"/>
</dbReference>
<evidence type="ECO:0000259" key="8">
    <source>
        <dbReference type="PROSITE" id="PS50235"/>
    </source>
</evidence>
<dbReference type="PROSITE" id="PS00973">
    <property type="entry name" value="USP_2"/>
    <property type="match status" value="1"/>
</dbReference>
<dbReference type="InterPro" id="IPR001394">
    <property type="entry name" value="Peptidase_C19_UCH"/>
</dbReference>
<reference evidence="9" key="1">
    <citation type="journal article" date="2020" name="Stud. Mycol.">
        <title>101 Dothideomycetes genomes: a test case for predicting lifestyles and emergence of pathogens.</title>
        <authorList>
            <person name="Haridas S."/>
            <person name="Albert R."/>
            <person name="Binder M."/>
            <person name="Bloem J."/>
            <person name="Labutti K."/>
            <person name="Salamov A."/>
            <person name="Andreopoulos B."/>
            <person name="Baker S."/>
            <person name="Barry K."/>
            <person name="Bills G."/>
            <person name="Bluhm B."/>
            <person name="Cannon C."/>
            <person name="Castanera R."/>
            <person name="Culley D."/>
            <person name="Daum C."/>
            <person name="Ezra D."/>
            <person name="Gonzalez J."/>
            <person name="Henrissat B."/>
            <person name="Kuo A."/>
            <person name="Liang C."/>
            <person name="Lipzen A."/>
            <person name="Lutzoni F."/>
            <person name="Magnuson J."/>
            <person name="Mondo S."/>
            <person name="Nolan M."/>
            <person name="Ohm R."/>
            <person name="Pangilinan J."/>
            <person name="Park H.-J."/>
            <person name="Ramirez L."/>
            <person name="Alfaro M."/>
            <person name="Sun H."/>
            <person name="Tritt A."/>
            <person name="Yoshinaga Y."/>
            <person name="Zwiers L.-H."/>
            <person name="Turgeon B."/>
            <person name="Goodwin S."/>
            <person name="Spatafora J."/>
            <person name="Crous P."/>
            <person name="Grigoriev I."/>
        </authorList>
    </citation>
    <scope>NUCLEOTIDE SEQUENCE</scope>
    <source>
        <strain evidence="9">SCOH1-5</strain>
    </source>
</reference>
<dbReference type="GO" id="GO:0004843">
    <property type="term" value="F:cysteine-type deubiquitinase activity"/>
    <property type="evidence" value="ECO:0007669"/>
    <property type="project" value="UniProtKB-EC"/>
</dbReference>
<dbReference type="InterPro" id="IPR038765">
    <property type="entry name" value="Papain-like_cys_pep_sf"/>
</dbReference>
<dbReference type="AlphaFoldDB" id="A0A6A6FHQ9"/>
<dbReference type="InterPro" id="IPR018200">
    <property type="entry name" value="USP_CS"/>
</dbReference>
<dbReference type="PROSITE" id="PS50235">
    <property type="entry name" value="USP_3"/>
    <property type="match status" value="1"/>
</dbReference>
<evidence type="ECO:0000256" key="5">
    <source>
        <dbReference type="ARBA" id="ARBA00022786"/>
    </source>
</evidence>
<gene>
    <name evidence="9" type="ORF">CERZMDRAFT_90530</name>
</gene>
<keyword evidence="5" id="KW-0833">Ubl conjugation pathway</keyword>
<evidence type="ECO:0000256" key="3">
    <source>
        <dbReference type="ARBA" id="ARBA00012759"/>
    </source>
</evidence>
<evidence type="ECO:0000256" key="6">
    <source>
        <dbReference type="ARBA" id="ARBA00022801"/>
    </source>
</evidence>
<evidence type="ECO:0000313" key="9">
    <source>
        <dbReference type="EMBL" id="KAF2212965.1"/>
    </source>
</evidence>
<sequence>MQLGLYVPLDQEGLENGKSLQWCLQSTFADTFRVRCDSALCKATAASSQDHPDGPEREAVTTITHAPEVLFIQFGRFDNFANKISTQISYPEILDLNMHREPGFVDEECIYRLDAVVAHKGRDIDGGHYVAAVRKHHEEGFVVIDDADEIASSRGGGFQEMLRPTSHGWEGQASILMYSKL</sequence>
<dbReference type="InterPro" id="IPR028889">
    <property type="entry name" value="USP"/>
</dbReference>
<accession>A0A6A6FHQ9</accession>
<comment type="catalytic activity">
    <reaction evidence="1">
        <text>Thiol-dependent hydrolysis of ester, thioester, amide, peptide and isopeptide bonds formed by the C-terminal Gly of ubiquitin (a 76-residue protein attached to proteins as an intracellular targeting signal).</text>
        <dbReference type="EC" id="3.4.19.12"/>
    </reaction>
</comment>
<keyword evidence="7" id="KW-0788">Thiol protease</keyword>
<protein>
    <recommendedName>
        <fullName evidence="3">ubiquitinyl hydrolase 1</fullName>
        <ecNumber evidence="3">3.4.19.12</ecNumber>
    </recommendedName>
</protein>
<evidence type="ECO:0000256" key="7">
    <source>
        <dbReference type="ARBA" id="ARBA00022807"/>
    </source>
</evidence>
<evidence type="ECO:0000313" key="10">
    <source>
        <dbReference type="Proteomes" id="UP000799539"/>
    </source>
</evidence>
<dbReference type="InterPro" id="IPR050164">
    <property type="entry name" value="Peptidase_C19"/>
</dbReference>
<dbReference type="Proteomes" id="UP000799539">
    <property type="component" value="Unassembled WGS sequence"/>
</dbReference>
<dbReference type="GO" id="GO:0016579">
    <property type="term" value="P:protein deubiquitination"/>
    <property type="evidence" value="ECO:0007669"/>
    <property type="project" value="InterPro"/>
</dbReference>
<dbReference type="SUPFAM" id="SSF54001">
    <property type="entry name" value="Cysteine proteinases"/>
    <property type="match status" value="1"/>
</dbReference>
<evidence type="ECO:0000256" key="4">
    <source>
        <dbReference type="ARBA" id="ARBA00022670"/>
    </source>
</evidence>